<accession>A0A024EKH9</accession>
<dbReference type="EMBL" id="CP005961">
    <property type="protein sequence ID" value="AHZ73439.1"/>
    <property type="molecule type" value="Genomic_DNA"/>
</dbReference>
<feature type="region of interest" description="Disordered" evidence="1">
    <location>
        <begin position="19"/>
        <end position="38"/>
    </location>
</feature>
<gene>
    <name evidence="2" type="ORF">OU5_P0187</name>
</gene>
<dbReference type="AlphaFoldDB" id="A0A024EKH9"/>
<proteinExistence type="predicted"/>
<evidence type="ECO:0000313" key="3">
    <source>
        <dbReference type="Proteomes" id="UP000026913"/>
    </source>
</evidence>
<evidence type="ECO:0000313" key="2">
    <source>
        <dbReference type="EMBL" id="AHZ73439.1"/>
    </source>
</evidence>
<dbReference type="Proteomes" id="UP000026913">
    <property type="component" value="Plasmid unnamed"/>
</dbReference>
<keyword evidence="2" id="KW-0614">Plasmid</keyword>
<sequence>MYLRPLYRRGGLLLAVSSLSEPSTAETPTSIEEQTNDH</sequence>
<organism evidence="2 3">
    <name type="scientific">Pseudomonas mandelii JR-1</name>
    <dbReference type="NCBI Taxonomy" id="1147786"/>
    <lineage>
        <taxon>Bacteria</taxon>
        <taxon>Pseudomonadati</taxon>
        <taxon>Pseudomonadota</taxon>
        <taxon>Gammaproteobacteria</taxon>
        <taxon>Pseudomonadales</taxon>
        <taxon>Pseudomonadaceae</taxon>
        <taxon>Pseudomonas</taxon>
    </lineage>
</organism>
<evidence type="ECO:0000256" key="1">
    <source>
        <dbReference type="SAM" id="MobiDB-lite"/>
    </source>
</evidence>
<geneLocation type="plasmid" evidence="3"/>
<protein>
    <submittedName>
        <fullName evidence="2">Uncharacterized protein</fullName>
    </submittedName>
</protein>
<reference evidence="2 3" key="1">
    <citation type="journal article" date="2012" name="J. Bacteriol.">
        <title>Genome sequence of cold-adapted Pseudomonas mandelii strain JR-1.</title>
        <authorList>
            <person name="Jang S.H."/>
            <person name="Kim J."/>
            <person name="Kim J."/>
            <person name="Hong S."/>
            <person name="Lee C."/>
        </authorList>
    </citation>
    <scope>NUCLEOTIDE SEQUENCE [LARGE SCALE GENOMIC DNA]</scope>
    <source>
        <strain evidence="2 3">JR-1</strain>
        <plasmid evidence="3">Plasmid</plasmid>
    </source>
</reference>
<dbReference type="KEGG" id="pman:OU5_P0187"/>
<dbReference type="HOGENOM" id="CLU_3331777_0_0_6"/>
<name>A0A024EKH9_9PSED</name>